<evidence type="ECO:0000313" key="2">
    <source>
        <dbReference type="Proteomes" id="UP000279089"/>
    </source>
</evidence>
<accession>A0A3N4M8X7</accession>
<sequence>MKKFWKIILTVAAILAAVVLGTGWYLSIHWKGLMDKELRRYVSEGSDSLYTLAYGKISLNLLTGSVGIENVALLPDSVVYARLVAEQRAPQVIYNTNARRVRVSGLKIWRYFIGKEVDAGAFTLTDPEITIVQDLRSRDTTPKRSFYASINEQIHNFSIGRIDLSNTRLSYIQIREDSSRKITKLENLDVQLRDLQIDSLTEKDLNRVLYAQNFDITLQKWDYRTPDSLYWLHVKNISYNAVERALEVESLELEPRYNKADFDKKIVTQNDRFELTLNHIKGEGIRLEDLLQQAFFIKKASIDGGELHAYRNRNLPYPPGDKYGGFPNQLLDKLQLPLTIDTLKAQGIHITYSELSPQTGETGKIEFHQAGGTFTHITNQDSLVKANNHCTVDLHAILMRTGKLKARFDFILGDKSGAFGVSGQLRDMDGREMNPATKPLGEVSIRSVNIHEMDFEFRGNEKYCSGTLKLLYDDLKIDFLKDMKDNKGKKRKKGLVSFIANLMALHNENPTPDRPVRIAKPRFTRDPKKSFFNLVWKTIFTGIKETVLTDAASGLM</sequence>
<comment type="caution">
    <text evidence="1">The sequence shown here is derived from an EMBL/GenBank/DDBJ whole genome shotgun (WGS) entry which is preliminary data.</text>
</comment>
<gene>
    <name evidence="1" type="ORF">EG028_15825</name>
</gene>
<keyword evidence="2" id="KW-1185">Reference proteome</keyword>
<proteinExistence type="predicted"/>
<organism evidence="1 2">
    <name type="scientific">Chitinophaga barathri</name>
    <dbReference type="NCBI Taxonomy" id="1647451"/>
    <lineage>
        <taxon>Bacteria</taxon>
        <taxon>Pseudomonadati</taxon>
        <taxon>Bacteroidota</taxon>
        <taxon>Chitinophagia</taxon>
        <taxon>Chitinophagales</taxon>
        <taxon>Chitinophagaceae</taxon>
        <taxon>Chitinophaga</taxon>
    </lineage>
</organism>
<dbReference type="AlphaFoldDB" id="A0A3N4M8X7"/>
<reference evidence="2" key="1">
    <citation type="submission" date="2018-11" db="EMBL/GenBank/DDBJ databases">
        <title>Chitinophaga lutea sp.nov., isolate from arsenic contaminated soil.</title>
        <authorList>
            <person name="Zong Y."/>
        </authorList>
    </citation>
    <scope>NUCLEOTIDE SEQUENCE [LARGE SCALE GENOMIC DNA]</scope>
    <source>
        <strain evidence="2">YLT18</strain>
    </source>
</reference>
<dbReference type="Proteomes" id="UP000279089">
    <property type="component" value="Unassembled WGS sequence"/>
</dbReference>
<evidence type="ECO:0008006" key="3">
    <source>
        <dbReference type="Google" id="ProtNLM"/>
    </source>
</evidence>
<dbReference type="RefSeq" id="WP_120517496.1">
    <property type="nucleotide sequence ID" value="NZ_QXZY01000009.1"/>
</dbReference>
<evidence type="ECO:0000313" key="1">
    <source>
        <dbReference type="EMBL" id="RPD40124.1"/>
    </source>
</evidence>
<protein>
    <recommendedName>
        <fullName evidence="3">DUF748 domain-containing protein</fullName>
    </recommendedName>
</protein>
<dbReference type="OrthoDB" id="814802at2"/>
<dbReference type="EMBL" id="RMBX01000008">
    <property type="protein sequence ID" value="RPD40124.1"/>
    <property type="molecule type" value="Genomic_DNA"/>
</dbReference>
<name>A0A3N4M8X7_9BACT</name>